<feature type="domain" description="1-deoxy-D-xylulose 5-phosphate reductoisomerase N-terminal" evidence="12">
    <location>
        <begin position="4"/>
        <end position="129"/>
    </location>
</feature>
<dbReference type="Gene3D" id="3.40.50.720">
    <property type="entry name" value="NAD(P)-binding Rossmann-like Domain"/>
    <property type="match status" value="1"/>
</dbReference>
<dbReference type="Pfam" id="PF08436">
    <property type="entry name" value="DXP_redisom_C"/>
    <property type="match status" value="1"/>
</dbReference>
<evidence type="ECO:0000313" key="14">
    <source>
        <dbReference type="EMBL" id="MBI5247864.1"/>
    </source>
</evidence>
<comment type="caution">
    <text evidence="14">The sequence shown here is derived from an EMBL/GenBank/DDBJ whole genome shotgun (WGS) entry which is preliminary data.</text>
</comment>
<organism evidence="14 15">
    <name type="scientific">Desulfomonile tiedjei</name>
    <dbReference type="NCBI Taxonomy" id="2358"/>
    <lineage>
        <taxon>Bacteria</taxon>
        <taxon>Pseudomonadati</taxon>
        <taxon>Thermodesulfobacteriota</taxon>
        <taxon>Desulfomonilia</taxon>
        <taxon>Desulfomonilales</taxon>
        <taxon>Desulfomonilaceae</taxon>
        <taxon>Desulfomonile</taxon>
    </lineage>
</organism>
<evidence type="ECO:0000256" key="2">
    <source>
        <dbReference type="ARBA" id="ARBA00001946"/>
    </source>
</evidence>
<dbReference type="Pfam" id="PF02670">
    <property type="entry name" value="DXP_reductoisom"/>
    <property type="match status" value="1"/>
</dbReference>
<dbReference type="SUPFAM" id="SSF51735">
    <property type="entry name" value="NAD(P)-binding Rossmann-fold domains"/>
    <property type="match status" value="1"/>
</dbReference>
<dbReference type="FunFam" id="3.40.50.720:FF:000045">
    <property type="entry name" value="1-deoxy-D-xylulose 5-phosphate reductoisomerase"/>
    <property type="match status" value="1"/>
</dbReference>
<accession>A0A9D6UXS1</accession>
<feature type="domain" description="1-deoxy-D-xylulose 5-phosphate reductoisomerase C-terminal" evidence="13">
    <location>
        <begin position="143"/>
        <end position="226"/>
    </location>
</feature>
<evidence type="ECO:0000256" key="10">
    <source>
        <dbReference type="ARBA" id="ARBA00023229"/>
    </source>
</evidence>
<keyword evidence="9" id="KW-0464">Manganese</keyword>
<evidence type="ECO:0000259" key="13">
    <source>
        <dbReference type="Pfam" id="PF08436"/>
    </source>
</evidence>
<comment type="cofactor">
    <cofactor evidence="2">
        <name>Mg(2+)</name>
        <dbReference type="ChEBI" id="CHEBI:18420"/>
    </cofactor>
</comment>
<sequence>MKGVSVLGSTGSIGIQTLQIVRLHPDLFRVCGLAAGFNVDLLEQQVREFRPAVVSCANAVSADELKRRLRDYSHHIEIYDNAEYVAVAEGAAIVVGGLPGSAGLKPTFAAVMAGKDVALATKEVLVMAGNLFMDTVRKSGVNLLPVDSEQSAIFQCLQGNRDSEIHRVILTASGGPFRDMPCSEMECVTPEKALAHPRWKMGPKVTVDSATLMNKGLEVIEARWLFDLDVEQIEVVIHPQSIV</sequence>
<reference evidence="14" key="1">
    <citation type="submission" date="2020-07" db="EMBL/GenBank/DDBJ databases">
        <title>Huge and variable diversity of episymbiotic CPR bacteria and DPANN archaea in groundwater ecosystems.</title>
        <authorList>
            <person name="He C.Y."/>
            <person name="Keren R."/>
            <person name="Whittaker M."/>
            <person name="Farag I.F."/>
            <person name="Doudna J."/>
            <person name="Cate J.H.D."/>
            <person name="Banfield J.F."/>
        </authorList>
    </citation>
    <scope>NUCLEOTIDE SEQUENCE</scope>
    <source>
        <strain evidence="14">NC_groundwater_1664_Pr3_B-0.1um_52_9</strain>
    </source>
</reference>
<keyword evidence="10" id="KW-0414">Isoprene biosynthesis</keyword>
<dbReference type="GO" id="GO:0070402">
    <property type="term" value="F:NADPH binding"/>
    <property type="evidence" value="ECO:0007669"/>
    <property type="project" value="InterPro"/>
</dbReference>
<dbReference type="AlphaFoldDB" id="A0A9D6UXS1"/>
<dbReference type="EC" id="1.1.1.267" evidence="5"/>
<keyword evidence="6" id="KW-0479">Metal-binding</keyword>
<feature type="non-terminal residue" evidence="14">
    <location>
        <position position="243"/>
    </location>
</feature>
<evidence type="ECO:0000256" key="1">
    <source>
        <dbReference type="ARBA" id="ARBA00001936"/>
    </source>
</evidence>
<comment type="pathway">
    <text evidence="3">Isoprenoid biosynthesis; isopentenyl diphosphate biosynthesis via DXP pathway; isopentenyl diphosphate from 1-deoxy-D-xylulose 5-phosphate: step 1/6.</text>
</comment>
<keyword evidence="8" id="KW-0560">Oxidoreductase</keyword>
<evidence type="ECO:0000256" key="3">
    <source>
        <dbReference type="ARBA" id="ARBA00005094"/>
    </source>
</evidence>
<dbReference type="EMBL" id="JACRDE010000004">
    <property type="protein sequence ID" value="MBI5247864.1"/>
    <property type="molecule type" value="Genomic_DNA"/>
</dbReference>
<dbReference type="PANTHER" id="PTHR30525:SF0">
    <property type="entry name" value="1-DEOXY-D-XYLULOSE 5-PHOSPHATE REDUCTOISOMERASE, CHLOROPLASTIC"/>
    <property type="match status" value="1"/>
</dbReference>
<evidence type="ECO:0000256" key="9">
    <source>
        <dbReference type="ARBA" id="ARBA00023211"/>
    </source>
</evidence>
<evidence type="ECO:0000256" key="6">
    <source>
        <dbReference type="ARBA" id="ARBA00022723"/>
    </source>
</evidence>
<proteinExistence type="inferred from homology"/>
<dbReference type="GO" id="GO:0051484">
    <property type="term" value="P:isopentenyl diphosphate biosynthetic process, methylerythritol 4-phosphate pathway involved in terpenoid biosynthetic process"/>
    <property type="evidence" value="ECO:0007669"/>
    <property type="project" value="TreeGrafter"/>
</dbReference>
<dbReference type="PANTHER" id="PTHR30525">
    <property type="entry name" value="1-DEOXY-D-XYLULOSE 5-PHOSPHATE REDUCTOISOMERASE"/>
    <property type="match status" value="1"/>
</dbReference>
<evidence type="ECO:0000259" key="12">
    <source>
        <dbReference type="Pfam" id="PF02670"/>
    </source>
</evidence>
<evidence type="ECO:0000256" key="5">
    <source>
        <dbReference type="ARBA" id="ARBA00012366"/>
    </source>
</evidence>
<comment type="catalytic activity">
    <reaction evidence="11">
        <text>2-C-methyl-D-erythritol 4-phosphate + NADP(+) = 1-deoxy-D-xylulose 5-phosphate + NADPH + H(+)</text>
        <dbReference type="Rhea" id="RHEA:13717"/>
        <dbReference type="ChEBI" id="CHEBI:15378"/>
        <dbReference type="ChEBI" id="CHEBI:57783"/>
        <dbReference type="ChEBI" id="CHEBI:57792"/>
        <dbReference type="ChEBI" id="CHEBI:58262"/>
        <dbReference type="ChEBI" id="CHEBI:58349"/>
        <dbReference type="EC" id="1.1.1.267"/>
    </reaction>
    <physiologicalReaction direction="right-to-left" evidence="11">
        <dbReference type="Rhea" id="RHEA:13719"/>
    </physiologicalReaction>
</comment>
<comment type="cofactor">
    <cofactor evidence="1">
        <name>Mn(2+)</name>
        <dbReference type="ChEBI" id="CHEBI:29035"/>
    </cofactor>
</comment>
<dbReference type="GO" id="GO:0030604">
    <property type="term" value="F:1-deoxy-D-xylulose-5-phosphate reductoisomerase activity"/>
    <property type="evidence" value="ECO:0007669"/>
    <property type="project" value="UniProtKB-EC"/>
</dbReference>
<evidence type="ECO:0000313" key="15">
    <source>
        <dbReference type="Proteomes" id="UP000807825"/>
    </source>
</evidence>
<dbReference type="InterPro" id="IPR013512">
    <property type="entry name" value="DXP_reductoisomerase_N"/>
</dbReference>
<dbReference type="InterPro" id="IPR003821">
    <property type="entry name" value="DXP_reductoisomerase"/>
</dbReference>
<keyword evidence="7" id="KW-0521">NADP</keyword>
<evidence type="ECO:0000256" key="7">
    <source>
        <dbReference type="ARBA" id="ARBA00022857"/>
    </source>
</evidence>
<gene>
    <name evidence="14" type="ORF">HY912_00075</name>
</gene>
<dbReference type="InterPro" id="IPR036291">
    <property type="entry name" value="NAD(P)-bd_dom_sf"/>
</dbReference>
<evidence type="ECO:0000256" key="8">
    <source>
        <dbReference type="ARBA" id="ARBA00023002"/>
    </source>
</evidence>
<comment type="similarity">
    <text evidence="4">Belongs to the DXR family.</text>
</comment>
<dbReference type="Proteomes" id="UP000807825">
    <property type="component" value="Unassembled WGS sequence"/>
</dbReference>
<name>A0A9D6UXS1_9BACT</name>
<dbReference type="GO" id="GO:0030145">
    <property type="term" value="F:manganese ion binding"/>
    <property type="evidence" value="ECO:0007669"/>
    <property type="project" value="TreeGrafter"/>
</dbReference>
<dbReference type="InterPro" id="IPR013644">
    <property type="entry name" value="DXP_reductoisomerase_C"/>
</dbReference>
<evidence type="ECO:0000256" key="11">
    <source>
        <dbReference type="ARBA" id="ARBA00048543"/>
    </source>
</evidence>
<evidence type="ECO:0000256" key="4">
    <source>
        <dbReference type="ARBA" id="ARBA00006825"/>
    </source>
</evidence>
<dbReference type="SUPFAM" id="SSF55347">
    <property type="entry name" value="Glyceraldehyde-3-phosphate dehydrogenase-like, C-terminal domain"/>
    <property type="match status" value="1"/>
</dbReference>
<protein>
    <recommendedName>
        <fullName evidence="5">1-deoxy-D-xylulose-5-phosphate reductoisomerase</fullName>
        <ecNumber evidence="5">1.1.1.267</ecNumber>
    </recommendedName>
</protein>